<comment type="subcellular location">
    <subcellularLocation>
        <location evidence="1">Nucleus</location>
    </subcellularLocation>
</comment>
<evidence type="ECO:0000256" key="4">
    <source>
        <dbReference type="ARBA" id="ARBA00022737"/>
    </source>
</evidence>
<feature type="region of interest" description="Disordered" evidence="8">
    <location>
        <begin position="109"/>
        <end position="269"/>
    </location>
</feature>
<feature type="compositionally biased region" description="Basic residues" evidence="8">
    <location>
        <begin position="221"/>
        <end position="233"/>
    </location>
</feature>
<comment type="similarity">
    <text evidence="2">Belongs to the PDS5 family.</text>
</comment>
<feature type="region of interest" description="Disordered" evidence="8">
    <location>
        <begin position="1528"/>
        <end position="1725"/>
    </location>
</feature>
<keyword evidence="7" id="KW-0131">Cell cycle</keyword>
<dbReference type="InterPro" id="IPR039776">
    <property type="entry name" value="Pds5"/>
</dbReference>
<keyword evidence="3" id="KW-0132">Cell division</keyword>
<dbReference type="KEGG" id="pcw:110213092"/>
<evidence type="ECO:0000256" key="7">
    <source>
        <dbReference type="ARBA" id="ARBA00023306"/>
    </source>
</evidence>
<keyword evidence="5" id="KW-0498">Mitosis</keyword>
<reference evidence="11" key="1">
    <citation type="submission" date="2025-08" db="UniProtKB">
        <authorList>
            <consortium name="RefSeq"/>
        </authorList>
    </citation>
    <scope>IDENTIFICATION</scope>
    <source>
        <tissue evidence="11">Spleen</tissue>
    </source>
</reference>
<proteinExistence type="inferred from homology"/>
<feature type="compositionally biased region" description="Low complexity" evidence="8">
    <location>
        <begin position="245"/>
        <end position="256"/>
    </location>
</feature>
<feature type="compositionally biased region" description="Polar residues" evidence="8">
    <location>
        <begin position="1628"/>
        <end position="1638"/>
    </location>
</feature>
<evidence type="ECO:0000256" key="6">
    <source>
        <dbReference type="ARBA" id="ARBA00023242"/>
    </source>
</evidence>
<dbReference type="GO" id="GO:0006281">
    <property type="term" value="P:DNA repair"/>
    <property type="evidence" value="ECO:0007669"/>
    <property type="project" value="TreeGrafter"/>
</dbReference>
<feature type="signal peptide" evidence="9">
    <location>
        <begin position="1"/>
        <end position="18"/>
    </location>
</feature>
<evidence type="ECO:0000256" key="3">
    <source>
        <dbReference type="ARBA" id="ARBA00022618"/>
    </source>
</evidence>
<dbReference type="Pfam" id="PF20168">
    <property type="entry name" value="PDS5"/>
    <property type="match status" value="1"/>
</dbReference>
<evidence type="ECO:0000256" key="9">
    <source>
        <dbReference type="SAM" id="SignalP"/>
    </source>
</evidence>
<dbReference type="PANTHER" id="PTHR12663">
    <property type="entry name" value="ANDROGEN INDUCED INHIBITOR OF PROLIFERATION AS3 / PDS5-RELATED"/>
    <property type="match status" value="1"/>
</dbReference>
<organism evidence="10 11">
    <name type="scientific">Phascolarctos cinereus</name>
    <name type="common">Koala</name>
    <dbReference type="NCBI Taxonomy" id="38626"/>
    <lineage>
        <taxon>Eukaryota</taxon>
        <taxon>Metazoa</taxon>
        <taxon>Chordata</taxon>
        <taxon>Craniata</taxon>
        <taxon>Vertebrata</taxon>
        <taxon>Euteleostomi</taxon>
        <taxon>Mammalia</taxon>
        <taxon>Metatheria</taxon>
        <taxon>Diprotodontia</taxon>
        <taxon>Phascolarctidae</taxon>
        <taxon>Phascolarctos</taxon>
    </lineage>
</organism>
<evidence type="ECO:0000256" key="5">
    <source>
        <dbReference type="ARBA" id="ARBA00022776"/>
    </source>
</evidence>
<dbReference type="GeneID" id="110213092"/>
<dbReference type="Gene3D" id="1.25.10.10">
    <property type="entry name" value="Leucine-rich Repeat Variant"/>
    <property type="match status" value="2"/>
</dbReference>
<evidence type="ECO:0000256" key="1">
    <source>
        <dbReference type="ARBA" id="ARBA00004123"/>
    </source>
</evidence>
<dbReference type="PANTHER" id="PTHR12663:SF2">
    <property type="entry name" value="SISTER CHROMATID COHESION PROTEIN PDS5 HOMOLOG A"/>
    <property type="match status" value="1"/>
</dbReference>
<dbReference type="GO" id="GO:0000785">
    <property type="term" value="C:chromatin"/>
    <property type="evidence" value="ECO:0007669"/>
    <property type="project" value="TreeGrafter"/>
</dbReference>
<dbReference type="RefSeq" id="XP_020849011.1">
    <property type="nucleotide sequence ID" value="XM_020993352.1"/>
</dbReference>
<dbReference type="InParanoid" id="A0A6P5L033"/>
<dbReference type="CTD" id="23244"/>
<sequence length="1725" mass="191212">MVIFLRASVVNIVFLVQQLQQKCQEQYRGPYTLFIDLTKAFDAVSHKGLWKIMLCVAERPVLLLKDQICLVLNSGDPGYAELKNLPGNLKVDAKNVNYIVISACFPEDDGPPRTLPTTPTPGHSVSTEGFRRAGPRGGLSVPRPPAQLECASAPARSLPPSLPLPEPPGAAGFGANREAALSAGRGASIPGWQGGKEGGRGRRRGERRRGAERARLQPGLLRRRSKGKRRGRRALLPPPPPRDPQAPGLSASGPARRAARGGGGDVGAAALTDGLTEARAASAGLPFQRPTESGGVAPRSALARLLSPRRLRCSARLGSPSAETEASPPGPASPSTAPGKAAATATRREAAAASAPPAYSDPSAPRASRPHEDERPVEERGRKVVPQDGLPTAQPKPPTALCGVVSSDGKITYPPGVKEITDKITNDEVVKRLKMVVKTFMDMDQDSEDEKQQYLPLALHLASEFFLRNPNKDVRLLVACCLADIFRIYAPEAPYTSHDKLKDIFLFITRQLKGLEDTKSPQFNRYFYLLENLAWVKSYNICFELEDCNEIFIQLFRTLFSVINNSHNKKVQMHMLDLMSSIIMEGDGVTQELLDSILINLIPAHKNLNKQAFDLAKVLLKRTVQIIEASIANFFNQVLVLGRSSVSDLSEHVFDLIQELFAIDPHLLLSVMPQLEFKLKSNDGEERLAVVRLLAKLFGSKDSDLATQNRPLWQCFLGRFNDIHVPVRLESVKFASHCLMNHPDLAKDLTEYLKVRSHDPEEAIRHDVIVTIITAGKRDLSLVNDQLLGFVRERTLDKRWRVRKEAMMGLAQLYKKYCLHAEAGREAAEKVSWIKDKLLHIYYQNSIDDKLLVEKIFAQYLVPHNLETEERMKCLYYLYASLDPNAVKALNEMWKCQNLLRSHVRELLDLHKQPASEANSSAMFGKLMTIAKNLPDPGKAQDFVKKFNQVLGDDEKLRSQLELLISPTCSCKQADVCVREIARKLANPKQPTNPFLEMVKFLLERIAPVHIDSEAISALVKLMNKSIEGTADDEEEGVSPDTAIRAGLELLKVLSFTHPTSFHSAETYESLLQCLRMEDDKVAEAAIQIFRNTGHKIETDLPQIRSTLIPILHQKAKRGTPHQAKQAVHCIHAIFTNKEVQLAQIFEPLSRSLNADVPEQLITPLVSLGHISMLAPDQFASPMKSVVANFIVKDLLMNDRSTGEKNGKLWSPDEEVSPEVLAKVQAIKLLVRWLLGMKNNQSKSANSTLRLLSAMLVSEGDLTEQKRISKSDMSRLRLAAGSAIMKLAQEPCYHEIITPEQFQLCALVINDECYQVRQIFAQKLHKALVKLLLPLEYMAIFALCAKDPVKERRAHARQCLLKNISIRREYIKQNPMATEKLLSLLPEYVVPYMIHLLAHDPDFTKPQDVDQLRDIKECLWFMLEVLMTKNENNSHAFMKKMAENIKLTRDAQSPDEPKTNEKLYTVCDVALCVINSKSALCNADSPKDPVLPTKFFTQPEKDFCNDRSYISEETRVLLLTGKPKPAGVLGAVNKPLSATGRKPYVRSTGTEPGSNINVNSELNPSTGNRSREPNSEASETGVSENEENPVRIISVTPVKAEPVKNKEINSDQATQGNISADRGKKRTATASGAENIQQKTEEKKADETGPPAPPKARRGRRPKSESQGSATKNEEANKSAGRGRKRAAVGQESPGGPEAGNAKAPKLQDVAKKAAPAERQIDLQR</sequence>
<dbReference type="FunFam" id="1.25.10.10:FF:000064">
    <property type="entry name" value="Sister chromatid cohesion protein PDS5 homolog A"/>
    <property type="match status" value="1"/>
</dbReference>
<dbReference type="FunCoup" id="A0A6P5L033">
    <property type="interactions" value="4127"/>
</dbReference>
<dbReference type="SUPFAM" id="SSF48371">
    <property type="entry name" value="ARM repeat"/>
    <property type="match status" value="1"/>
</dbReference>
<evidence type="ECO:0000256" key="8">
    <source>
        <dbReference type="SAM" id="MobiDB-lite"/>
    </source>
</evidence>
<protein>
    <submittedName>
        <fullName evidence="11">LOW QUALITY PROTEIN: sister chromatid cohesion protein PDS5 homolog A</fullName>
    </submittedName>
</protein>
<keyword evidence="10" id="KW-1185">Reference proteome</keyword>
<dbReference type="GO" id="GO:0051301">
    <property type="term" value="P:cell division"/>
    <property type="evidence" value="ECO:0007669"/>
    <property type="project" value="UniProtKB-KW"/>
</dbReference>
<evidence type="ECO:0000313" key="10">
    <source>
        <dbReference type="Proteomes" id="UP000515140"/>
    </source>
</evidence>
<evidence type="ECO:0000256" key="2">
    <source>
        <dbReference type="ARBA" id="ARBA00006254"/>
    </source>
</evidence>
<dbReference type="InterPro" id="IPR011989">
    <property type="entry name" value="ARM-like"/>
</dbReference>
<keyword evidence="6" id="KW-0539">Nucleus</keyword>
<gene>
    <name evidence="11" type="primary">PDS5A</name>
</gene>
<keyword evidence="4" id="KW-0677">Repeat</keyword>
<name>A0A6P5L033_PHACI</name>
<feature type="compositionally biased region" description="Low complexity" evidence="8">
    <location>
        <begin position="315"/>
        <end position="367"/>
    </location>
</feature>
<accession>A0A6P5L033</accession>
<feature type="compositionally biased region" description="Polar residues" evidence="8">
    <location>
        <begin position="1547"/>
        <end position="1568"/>
    </location>
</feature>
<dbReference type="InterPro" id="IPR016024">
    <property type="entry name" value="ARM-type_fold"/>
</dbReference>
<dbReference type="CDD" id="cd19953">
    <property type="entry name" value="PDS5"/>
    <property type="match status" value="1"/>
</dbReference>
<feature type="region of interest" description="Disordered" evidence="8">
    <location>
        <begin position="315"/>
        <end position="400"/>
    </location>
</feature>
<feature type="chain" id="PRO_5027961187" evidence="9">
    <location>
        <begin position="19"/>
        <end position="1725"/>
    </location>
</feature>
<dbReference type="Proteomes" id="UP000515140">
    <property type="component" value="Unplaced"/>
</dbReference>
<dbReference type="FunFam" id="1.25.10.10:FF:001146">
    <property type="entry name" value="PDS5 cohesin associated factor B"/>
    <property type="match status" value="1"/>
</dbReference>
<feature type="compositionally biased region" description="Basic and acidic residues" evidence="8">
    <location>
        <begin position="1709"/>
        <end position="1725"/>
    </location>
</feature>
<feature type="compositionally biased region" description="Basic and acidic residues" evidence="8">
    <location>
        <begin position="369"/>
        <end position="382"/>
    </location>
</feature>
<keyword evidence="9" id="KW-0732">Signal</keyword>
<dbReference type="GO" id="GO:0005634">
    <property type="term" value="C:nucleus"/>
    <property type="evidence" value="ECO:0007669"/>
    <property type="project" value="UniProtKB-SubCell"/>
</dbReference>
<evidence type="ECO:0000313" key="11">
    <source>
        <dbReference type="RefSeq" id="XP_020849011.1"/>
    </source>
</evidence>
<dbReference type="GO" id="GO:0007064">
    <property type="term" value="P:mitotic sister chromatid cohesion"/>
    <property type="evidence" value="ECO:0007669"/>
    <property type="project" value="InterPro"/>
</dbReference>